<name>A0A5B0N1X6_PUCGR</name>
<comment type="caution">
    <text evidence="3">The sequence shown here is derived from an EMBL/GenBank/DDBJ whole genome shotgun (WGS) entry which is preliminary data.</text>
</comment>
<dbReference type="PROSITE" id="PS50013">
    <property type="entry name" value="CHROMO_2"/>
    <property type="match status" value="1"/>
</dbReference>
<feature type="domain" description="Chromo" evidence="2">
    <location>
        <begin position="11"/>
        <end position="45"/>
    </location>
</feature>
<feature type="compositionally biased region" description="Polar residues" evidence="1">
    <location>
        <begin position="78"/>
        <end position="87"/>
    </location>
</feature>
<dbReference type="OrthoDB" id="3647690at2759"/>
<protein>
    <recommendedName>
        <fullName evidence="2">Chromo domain-containing protein</fullName>
    </recommendedName>
</protein>
<dbReference type="Proteomes" id="UP000324748">
    <property type="component" value="Unassembled WGS sequence"/>
</dbReference>
<organism evidence="3 4">
    <name type="scientific">Puccinia graminis f. sp. tritici</name>
    <dbReference type="NCBI Taxonomy" id="56615"/>
    <lineage>
        <taxon>Eukaryota</taxon>
        <taxon>Fungi</taxon>
        <taxon>Dikarya</taxon>
        <taxon>Basidiomycota</taxon>
        <taxon>Pucciniomycotina</taxon>
        <taxon>Pucciniomycetes</taxon>
        <taxon>Pucciniales</taxon>
        <taxon>Pucciniaceae</taxon>
        <taxon>Puccinia</taxon>
    </lineage>
</organism>
<dbReference type="Gene3D" id="2.40.50.40">
    <property type="match status" value="1"/>
</dbReference>
<dbReference type="AlphaFoldDB" id="A0A5B0N1X6"/>
<accession>A0A5B0N1X6</accession>
<keyword evidence="4" id="KW-1185">Reference proteome</keyword>
<sequence length="116" mass="13274">MRNRKSQQQEWAANQILREKGGKYLIEWSGLDPATGRPWEPSWEPKKMANRALVADWRKAKHQKTPESHSDTPLPTPAYTTESSKPVCQGQASQGFLKTMDTWLADLINLHIQHIP</sequence>
<evidence type="ECO:0000313" key="3">
    <source>
        <dbReference type="EMBL" id="KAA1083185.1"/>
    </source>
</evidence>
<dbReference type="EMBL" id="VSWC01000119">
    <property type="protein sequence ID" value="KAA1083185.1"/>
    <property type="molecule type" value="Genomic_DNA"/>
</dbReference>
<gene>
    <name evidence="3" type="ORF">PGT21_027186</name>
</gene>
<feature type="region of interest" description="Disordered" evidence="1">
    <location>
        <begin position="57"/>
        <end position="87"/>
    </location>
</feature>
<proteinExistence type="predicted"/>
<evidence type="ECO:0000259" key="2">
    <source>
        <dbReference type="PROSITE" id="PS50013"/>
    </source>
</evidence>
<evidence type="ECO:0000313" key="4">
    <source>
        <dbReference type="Proteomes" id="UP000324748"/>
    </source>
</evidence>
<reference evidence="3 4" key="1">
    <citation type="submission" date="2019-05" db="EMBL/GenBank/DDBJ databases">
        <title>Emergence of the Ug99 lineage of the wheat stem rust pathogen through somatic hybridization.</title>
        <authorList>
            <person name="Li F."/>
            <person name="Upadhyaya N.M."/>
            <person name="Sperschneider J."/>
            <person name="Matny O."/>
            <person name="Nguyen-Phuc H."/>
            <person name="Mago R."/>
            <person name="Raley C."/>
            <person name="Miller M.E."/>
            <person name="Silverstein K.A.T."/>
            <person name="Henningsen E."/>
            <person name="Hirsch C.D."/>
            <person name="Visser B."/>
            <person name="Pretorius Z.A."/>
            <person name="Steffenson B.J."/>
            <person name="Schwessinger B."/>
            <person name="Dodds P.N."/>
            <person name="Figueroa M."/>
        </authorList>
    </citation>
    <scope>NUCLEOTIDE SEQUENCE [LARGE SCALE GENOMIC DNA]</scope>
    <source>
        <strain evidence="3">21-0</strain>
    </source>
</reference>
<dbReference type="InterPro" id="IPR000953">
    <property type="entry name" value="Chromo/chromo_shadow_dom"/>
</dbReference>
<evidence type="ECO:0000256" key="1">
    <source>
        <dbReference type="SAM" id="MobiDB-lite"/>
    </source>
</evidence>